<feature type="non-terminal residue" evidence="3">
    <location>
        <position position="1"/>
    </location>
</feature>
<dbReference type="SUPFAM" id="SSF52047">
    <property type="entry name" value="RNI-like"/>
    <property type="match status" value="1"/>
</dbReference>
<dbReference type="Pfam" id="PF25372">
    <property type="entry name" value="DUF7885"/>
    <property type="match status" value="1"/>
</dbReference>
<dbReference type="Proteomes" id="UP001174677">
    <property type="component" value="Unassembled WGS sequence"/>
</dbReference>
<dbReference type="SMART" id="SM00367">
    <property type="entry name" value="LRR_CC"/>
    <property type="match status" value="2"/>
</dbReference>
<dbReference type="Gene3D" id="3.80.10.10">
    <property type="entry name" value="Ribonuclease Inhibitor"/>
    <property type="match status" value="1"/>
</dbReference>
<gene>
    <name evidence="3" type="ORF">P3X46_035216</name>
</gene>
<keyword evidence="1" id="KW-0472">Membrane</keyword>
<keyword evidence="1" id="KW-0812">Transmembrane</keyword>
<evidence type="ECO:0000313" key="4">
    <source>
        <dbReference type="Proteomes" id="UP001174677"/>
    </source>
</evidence>
<evidence type="ECO:0000256" key="1">
    <source>
        <dbReference type="SAM" id="Phobius"/>
    </source>
</evidence>
<reference evidence="3 4" key="1">
    <citation type="journal article" date="2023" name="Plant Biotechnol. J.">
        <title>Chromosome-level wild Hevea brasiliensis genome provides new tools for genomic-assisted breeding and valuable loci to elevate rubber yield.</title>
        <authorList>
            <person name="Cheng H."/>
            <person name="Song X."/>
            <person name="Hu Y."/>
            <person name="Wu T."/>
            <person name="Yang Q."/>
            <person name="An Z."/>
            <person name="Feng S."/>
            <person name="Deng Z."/>
            <person name="Wu W."/>
            <person name="Zeng X."/>
            <person name="Tu M."/>
            <person name="Wang X."/>
            <person name="Huang H."/>
        </authorList>
    </citation>
    <scope>NUCLEOTIDE SEQUENCE [LARGE SCALE GENOMIC DNA]</scope>
    <source>
        <strain evidence="3">MT/VB/25A 57/8</strain>
    </source>
</reference>
<keyword evidence="4" id="KW-1185">Reference proteome</keyword>
<comment type="caution">
    <text evidence="3">The sequence shown here is derived from an EMBL/GenBank/DDBJ whole genome shotgun (WGS) entry which is preliminary data.</text>
</comment>
<feature type="transmembrane region" description="Helical" evidence="1">
    <location>
        <begin position="375"/>
        <end position="400"/>
    </location>
</feature>
<protein>
    <recommendedName>
        <fullName evidence="2">F-box/LRR-repeat protein 15-like leucin rich repeat domain-containing protein</fullName>
    </recommendedName>
</protein>
<evidence type="ECO:0000259" key="2">
    <source>
        <dbReference type="Pfam" id="PF25372"/>
    </source>
</evidence>
<proteinExistence type="predicted"/>
<dbReference type="PANTHER" id="PTHR13318">
    <property type="entry name" value="PARTNER OF PAIRED, ISOFORM B-RELATED"/>
    <property type="match status" value="1"/>
</dbReference>
<keyword evidence="1" id="KW-1133">Transmembrane helix</keyword>
<dbReference type="InterPro" id="IPR032675">
    <property type="entry name" value="LRR_dom_sf"/>
</dbReference>
<accession>A0ABQ9KBB9</accession>
<sequence>NHAAWVFWTTMEKDCVEYFENAISVKSILIRSMCHLTSCSTSSHHGLRNVGHRCDWWETSMKGRKEHVKEIEKRRIGLILMFDVLLFLHHNFARAWALASEKLTSLKIGYVSSVMVTELLSPRVGPHQSMNHIRPSILPSLMSLTHLDLRDTPLIEPRITFDLTNSVYVSMAFCHVTDIGFKTILHSWSHLYRLRVSHGIHLTDLVFHDISTTSLCLTHAYCKSLGDEVVRAISTLSELKSLLLDGSDICDSGLSYLKGRVIGSSKLELQELDISNLPNLSDNGVLYLAKSGVPISALRMRQCPLISDISIMALALMRVDVDHGHGSSLRLIPYFLRLRWLGVTGNVNRDIVDALARNRPFLHMAIHAEELGIDYFLAFLCFIMLAKVMGLVAFGVQQIVHTHCFIKK</sequence>
<name>A0ABQ9KBB9_HEVBR</name>
<dbReference type="PANTHER" id="PTHR13318:SF225">
    <property type="entry name" value="F-BOX DOMAIN-CONTAINING PROTEIN"/>
    <property type="match status" value="1"/>
</dbReference>
<dbReference type="EMBL" id="JARPOI010000093">
    <property type="protein sequence ID" value="KAJ9129898.1"/>
    <property type="molecule type" value="Genomic_DNA"/>
</dbReference>
<organism evidence="3 4">
    <name type="scientific">Hevea brasiliensis</name>
    <name type="common">Para rubber tree</name>
    <name type="synonym">Siphonia brasiliensis</name>
    <dbReference type="NCBI Taxonomy" id="3981"/>
    <lineage>
        <taxon>Eukaryota</taxon>
        <taxon>Viridiplantae</taxon>
        <taxon>Streptophyta</taxon>
        <taxon>Embryophyta</taxon>
        <taxon>Tracheophyta</taxon>
        <taxon>Spermatophyta</taxon>
        <taxon>Magnoliopsida</taxon>
        <taxon>eudicotyledons</taxon>
        <taxon>Gunneridae</taxon>
        <taxon>Pentapetalae</taxon>
        <taxon>rosids</taxon>
        <taxon>fabids</taxon>
        <taxon>Malpighiales</taxon>
        <taxon>Euphorbiaceae</taxon>
        <taxon>Crotonoideae</taxon>
        <taxon>Micrandreae</taxon>
        <taxon>Hevea</taxon>
    </lineage>
</organism>
<dbReference type="InterPro" id="IPR006553">
    <property type="entry name" value="Leu-rich_rpt_Cys-con_subtyp"/>
</dbReference>
<dbReference type="InterPro" id="IPR057207">
    <property type="entry name" value="FBXL15_LRR"/>
</dbReference>
<evidence type="ECO:0000313" key="3">
    <source>
        <dbReference type="EMBL" id="KAJ9129898.1"/>
    </source>
</evidence>
<feature type="domain" description="F-box/LRR-repeat protein 15-like leucin rich repeat" evidence="2">
    <location>
        <begin position="269"/>
        <end position="372"/>
    </location>
</feature>